<name>A0A2H1WDT9_SPOFR</name>
<gene>
    <name evidence="2" type="primary">SFRICE002394.2</name>
    <name evidence="2" type="ORF">SFRICE_002394.2</name>
</gene>
<sequence>MDEKSLAISIPNEEFSKSTVDKDVQTLFLPLNIMQTIVLTPKYQIKNNIIKPNSATMNFITFLSTASFIVEHWYNYFIVLFDENMKRYQIIKFLYFASTFDILFASMGFTMISMSCYINSRTNVEFLLTFQKVHRFLNNEKFNVIMILHSWIHVCLVFGFYISCTVYMYFEYLNSPWYTLFHMLVLVTMDTDCVYAMRVMRLIVNKLELWNRRLLDDYQGVGVHCSRMFEAYTQIQECYNSYKSIFQAANNDSPETGAVPGQPAALERLAG</sequence>
<feature type="transmembrane region" description="Helical" evidence="1">
    <location>
        <begin position="176"/>
        <end position="197"/>
    </location>
</feature>
<evidence type="ECO:0000256" key="1">
    <source>
        <dbReference type="SAM" id="Phobius"/>
    </source>
</evidence>
<keyword evidence="1" id="KW-1133">Transmembrane helix</keyword>
<keyword evidence="1" id="KW-0472">Membrane</keyword>
<reference evidence="2" key="1">
    <citation type="submission" date="2016-07" db="EMBL/GenBank/DDBJ databases">
        <authorList>
            <person name="Bretaudeau A."/>
        </authorList>
    </citation>
    <scope>NUCLEOTIDE SEQUENCE</scope>
    <source>
        <strain evidence="2">Rice</strain>
        <tissue evidence="2">Whole body</tissue>
    </source>
</reference>
<dbReference type="AlphaFoldDB" id="A0A2H1WDT9"/>
<accession>A0A2H1WDT9</accession>
<feature type="transmembrane region" description="Helical" evidence="1">
    <location>
        <begin position="144"/>
        <end position="170"/>
    </location>
</feature>
<proteinExistence type="predicted"/>
<organism evidence="2">
    <name type="scientific">Spodoptera frugiperda</name>
    <name type="common">Fall armyworm</name>
    <dbReference type="NCBI Taxonomy" id="7108"/>
    <lineage>
        <taxon>Eukaryota</taxon>
        <taxon>Metazoa</taxon>
        <taxon>Ecdysozoa</taxon>
        <taxon>Arthropoda</taxon>
        <taxon>Hexapoda</taxon>
        <taxon>Insecta</taxon>
        <taxon>Pterygota</taxon>
        <taxon>Neoptera</taxon>
        <taxon>Endopterygota</taxon>
        <taxon>Lepidoptera</taxon>
        <taxon>Glossata</taxon>
        <taxon>Ditrysia</taxon>
        <taxon>Noctuoidea</taxon>
        <taxon>Noctuidae</taxon>
        <taxon>Amphipyrinae</taxon>
        <taxon>Spodoptera</taxon>
    </lineage>
</organism>
<feature type="transmembrane region" description="Helical" evidence="1">
    <location>
        <begin position="94"/>
        <end position="118"/>
    </location>
</feature>
<dbReference type="EMBL" id="ODYU01007981">
    <property type="protein sequence ID" value="SOQ51211.1"/>
    <property type="molecule type" value="Genomic_DNA"/>
</dbReference>
<protein>
    <submittedName>
        <fullName evidence="2">SFRICE002394.2</fullName>
    </submittedName>
</protein>
<feature type="transmembrane region" description="Helical" evidence="1">
    <location>
        <begin position="55"/>
        <end position="74"/>
    </location>
</feature>
<keyword evidence="1" id="KW-0812">Transmembrane</keyword>
<evidence type="ECO:0000313" key="2">
    <source>
        <dbReference type="EMBL" id="SOQ51211.1"/>
    </source>
</evidence>